<dbReference type="Pfam" id="PF00565">
    <property type="entry name" value="SNase"/>
    <property type="match status" value="1"/>
</dbReference>
<evidence type="ECO:0000313" key="2">
    <source>
        <dbReference type="EMBL" id="AYF00975.1"/>
    </source>
</evidence>
<dbReference type="Gene3D" id="2.40.50.90">
    <property type="match status" value="1"/>
</dbReference>
<evidence type="ECO:0000313" key="3">
    <source>
        <dbReference type="Proteomes" id="UP000272010"/>
    </source>
</evidence>
<dbReference type="Proteomes" id="UP000272010">
    <property type="component" value="Chromosome"/>
</dbReference>
<accession>A0A386UJX5</accession>
<evidence type="ECO:0000259" key="1">
    <source>
        <dbReference type="SMART" id="SM00318"/>
    </source>
</evidence>
<dbReference type="RefSeq" id="WP_120441332.1">
    <property type="nucleotide sequence ID" value="NZ_CP031078.1"/>
</dbReference>
<dbReference type="InterPro" id="IPR035437">
    <property type="entry name" value="SNase_OB-fold_sf"/>
</dbReference>
<name>A0A386UJX5_9RHOB</name>
<dbReference type="AlphaFoldDB" id="A0A386UJX5"/>
<dbReference type="InterPro" id="IPR016071">
    <property type="entry name" value="Staphylococal_nuclease_OB-fold"/>
</dbReference>
<dbReference type="EMBL" id="CP031078">
    <property type="protein sequence ID" value="AYF00975.1"/>
    <property type="molecule type" value="Genomic_DNA"/>
</dbReference>
<protein>
    <recommendedName>
        <fullName evidence="1">TNase-like domain-containing protein</fullName>
    </recommendedName>
</protein>
<reference evidence="3" key="1">
    <citation type="submission" date="2018-07" db="EMBL/GenBank/DDBJ databases">
        <title>Genome Structure of the Opportunistic Pathogen Paracoccus yeei (Alphaproteobacteria) and Identification of Putative Virulence Factors.</title>
        <authorList>
            <person name="Lasek R."/>
            <person name="Szuplewska M."/>
            <person name="Mitura M."/>
            <person name="Decewicz P."/>
            <person name="Chmielowska C."/>
            <person name="Pawlot A."/>
            <person name="Sentkowska D."/>
            <person name="Czarnecki J."/>
            <person name="Bartosik D."/>
        </authorList>
    </citation>
    <scope>NUCLEOTIDE SEQUENCE [LARGE SCALE GENOMIC DNA]</scope>
    <source>
        <strain evidence="3">CCUG 32053</strain>
    </source>
</reference>
<proteinExistence type="predicted"/>
<gene>
    <name evidence="2" type="ORF">PY32053_01338</name>
</gene>
<organism evidence="2 3">
    <name type="scientific">Paracoccus yeei</name>
    <dbReference type="NCBI Taxonomy" id="147645"/>
    <lineage>
        <taxon>Bacteria</taxon>
        <taxon>Pseudomonadati</taxon>
        <taxon>Pseudomonadota</taxon>
        <taxon>Alphaproteobacteria</taxon>
        <taxon>Rhodobacterales</taxon>
        <taxon>Paracoccaceae</taxon>
        <taxon>Paracoccus</taxon>
    </lineage>
</organism>
<dbReference type="SMART" id="SM00318">
    <property type="entry name" value="SNc"/>
    <property type="match status" value="1"/>
</dbReference>
<feature type="domain" description="TNase-like" evidence="1">
    <location>
        <begin position="7"/>
        <end position="127"/>
    </location>
</feature>
<sequence>MPLACLAALCLSGAVAIDGDTLRLDSPGKDLRLRLWGINAPEAKAPGGGGATRALTRIVADRTLACDLKDVDRYGRPVVRCEAEGRDIACEMVRMGHATDWPLYSKGAYARCGDQDLAGNNQAPARR</sequence>
<dbReference type="SUPFAM" id="SSF50199">
    <property type="entry name" value="Staphylococcal nuclease"/>
    <property type="match status" value="1"/>
</dbReference>